<dbReference type="InterPro" id="IPR011990">
    <property type="entry name" value="TPR-like_helical_dom_sf"/>
</dbReference>
<evidence type="ECO:0000256" key="3">
    <source>
        <dbReference type="ARBA" id="ARBA00029872"/>
    </source>
</evidence>
<sequence length="957" mass="109714">MSKSGDQIVLERRLKPIYDAIDTGNYKKAIQEADKVLRKHPATHCAKALKALAYIRCDRVMDAWTLIDEVDGEKDDNDENTLQALCHCFKEAYTPGRIVQMYEKICARQPKNEQHMTHLFMSYVRVRNYKLQQKTALALYKEFPRNPYYFWNVMSIVMQAISGDQELARTMLYPLAEKMVKKMIDSNSIQAEAECDLYAMILEQAGKSEESAHFLEGQLDILMSRKGPMAPGFTQQPTHFLLYRVLKLHQKAGNHMLVVERCINALRNEPDDWTLWSYLFDNAFQQMKLEFCTEPDRKSLIDRVVERVVSLVELCNAMQDKDRPRGPYLARLTLISKLLENDLILPNQLGTLQIGEPMDHLLEYVRLFHGKPCCFVDIRPFMWLINDENVVLYLDKVSEFVEGLRKSQLPFNNSKIPESLKWADIVYERLKRVLGKHSELSQYDRRELCYEMIRRVELCEDSTLAAAAYGQIAAHLQWDLWSESSNVNALYQLILFLEWIRQRHPSDPLCRLVLAKCYAILGITAEVQKVMQSLDIKYVQRDTLGYYMFGLLEQYGRFNASVVYYTELSILYDQTEKEISECLTTAYKNGNFSQIPRLVKFLDTITKSSMAIGADVESRALSACFAVDKVEHVIETLNGDDDHIDFKSIADDRDLNVIPSLDAADPGKKIEEVKERTHLELVDRLQLRYYLCKCIAAIGRANTTHKMLLSQLAQLRKHAEYCQNEYCSADALPELLQSPPSMHSDEYLRGSSLKLLFTLIDAAVTLMKYSEEAECFEIPNNCAREEKMLECMPDVQAVSDCARGVATYGEPVKGNFSLHPQLRHCASALETFAFALIIIRLLETLIDRLLGGYRLQKGRKGGAQKSAKKHSSLARLTMLRSTINEFVKVIDAQLSEDLHALKSDELMPDIPEDIDDDILEILTAQKSVTDPHILSSYTSSINDMREAVQRMLSSPWS</sequence>
<evidence type="ECO:0000256" key="1">
    <source>
        <dbReference type="ARBA" id="ARBA00006298"/>
    </source>
</evidence>
<dbReference type="PANTHER" id="PTHR22767:SF3">
    <property type="entry name" value="N-ALPHA-ACETYLTRANSFERASE 25, NATB AUXILIARY SUBUNIT"/>
    <property type="match status" value="1"/>
</dbReference>
<protein>
    <recommendedName>
        <fullName evidence="3">N-terminal acetyltransferase B complex subunit MDM20 homolog</fullName>
    </recommendedName>
</protein>
<dbReference type="PANTHER" id="PTHR22767">
    <property type="entry name" value="N-TERMINAL ACETYLTRANSFERASE-RELATED"/>
    <property type="match status" value="1"/>
</dbReference>
<keyword evidence="5" id="KW-1185">Reference proteome</keyword>
<dbReference type="SUPFAM" id="SSF48452">
    <property type="entry name" value="TPR-like"/>
    <property type="match status" value="1"/>
</dbReference>
<dbReference type="AlphaFoldDB" id="A0ABD6EIW7"/>
<reference evidence="4 5" key="1">
    <citation type="submission" date="2024-08" db="EMBL/GenBank/DDBJ databases">
        <title>Gnathostoma spinigerum genome.</title>
        <authorList>
            <person name="Gonzalez-Bertolin B."/>
            <person name="Monzon S."/>
            <person name="Zaballos A."/>
            <person name="Jimenez P."/>
            <person name="Dekumyoy P."/>
            <person name="Varona S."/>
            <person name="Cuesta I."/>
            <person name="Sumanam S."/>
            <person name="Adisakwattana P."/>
            <person name="Gasser R.B."/>
            <person name="Hernandez-Gonzalez A."/>
            <person name="Young N.D."/>
            <person name="Perteguer M.J."/>
        </authorList>
    </citation>
    <scope>NUCLEOTIDE SEQUENCE [LARGE SCALE GENOMIC DNA]</scope>
    <source>
        <strain evidence="4">AL3</strain>
        <tissue evidence="4">Liver</tissue>
    </source>
</reference>
<keyword evidence="2" id="KW-0802">TPR repeat</keyword>
<comment type="similarity">
    <text evidence="1">Belongs to the MDM20/NAA25 family.</text>
</comment>
<organism evidence="4 5">
    <name type="scientific">Gnathostoma spinigerum</name>
    <dbReference type="NCBI Taxonomy" id="75299"/>
    <lineage>
        <taxon>Eukaryota</taxon>
        <taxon>Metazoa</taxon>
        <taxon>Ecdysozoa</taxon>
        <taxon>Nematoda</taxon>
        <taxon>Chromadorea</taxon>
        <taxon>Rhabditida</taxon>
        <taxon>Spirurina</taxon>
        <taxon>Gnathostomatomorpha</taxon>
        <taxon>Gnathostomatoidea</taxon>
        <taxon>Gnathostomatidae</taxon>
        <taxon>Gnathostoma</taxon>
    </lineage>
</organism>
<evidence type="ECO:0000313" key="4">
    <source>
        <dbReference type="EMBL" id="MFH4979510.1"/>
    </source>
</evidence>
<evidence type="ECO:0000313" key="5">
    <source>
        <dbReference type="Proteomes" id="UP001608902"/>
    </source>
</evidence>
<dbReference type="Proteomes" id="UP001608902">
    <property type="component" value="Unassembled WGS sequence"/>
</dbReference>
<dbReference type="Pfam" id="PF09797">
    <property type="entry name" value="NatB_MDM20"/>
    <property type="match status" value="1"/>
</dbReference>
<name>A0ABD6EIW7_9BILA</name>
<gene>
    <name evidence="4" type="ORF">AB6A40_006219</name>
</gene>
<dbReference type="Gene3D" id="1.25.40.1040">
    <property type="match status" value="1"/>
</dbReference>
<proteinExistence type="inferred from homology"/>
<comment type="caution">
    <text evidence="4">The sequence shown here is derived from an EMBL/GenBank/DDBJ whole genome shotgun (WGS) entry which is preliminary data.</text>
</comment>
<dbReference type="InterPro" id="IPR019183">
    <property type="entry name" value="NAA25_NatB_aux_su"/>
</dbReference>
<dbReference type="EMBL" id="JBGFUD010004279">
    <property type="protein sequence ID" value="MFH4979510.1"/>
    <property type="molecule type" value="Genomic_DNA"/>
</dbReference>
<evidence type="ECO:0000256" key="2">
    <source>
        <dbReference type="ARBA" id="ARBA00022803"/>
    </source>
</evidence>
<accession>A0ABD6EIW7</accession>